<dbReference type="GO" id="GO:0005886">
    <property type="term" value="C:plasma membrane"/>
    <property type="evidence" value="ECO:0007669"/>
    <property type="project" value="TreeGrafter"/>
</dbReference>
<proteinExistence type="predicted"/>
<organism evidence="3 4">
    <name type="scientific">Fusarium oligoseptatum</name>
    <dbReference type="NCBI Taxonomy" id="2604345"/>
    <lineage>
        <taxon>Eukaryota</taxon>
        <taxon>Fungi</taxon>
        <taxon>Dikarya</taxon>
        <taxon>Ascomycota</taxon>
        <taxon>Pezizomycotina</taxon>
        <taxon>Sordariomycetes</taxon>
        <taxon>Hypocreomycetidae</taxon>
        <taxon>Hypocreales</taxon>
        <taxon>Nectriaceae</taxon>
        <taxon>Fusarium</taxon>
        <taxon>Fusarium solani species complex</taxon>
    </lineage>
</organism>
<evidence type="ECO:0000313" key="3">
    <source>
        <dbReference type="EMBL" id="RSL91294.1"/>
    </source>
</evidence>
<comment type="caution">
    <text evidence="3">The sequence shown here is derived from an EMBL/GenBank/DDBJ whole genome shotgun (WGS) entry which is preliminary data.</text>
</comment>
<reference evidence="3 4" key="1">
    <citation type="submission" date="2017-06" db="EMBL/GenBank/DDBJ databases">
        <title>Comparative genomic analysis of Ambrosia Fusariam Clade fungi.</title>
        <authorList>
            <person name="Stajich J.E."/>
            <person name="Carrillo J."/>
            <person name="Kijimoto T."/>
            <person name="Eskalen A."/>
            <person name="O'Donnell K."/>
            <person name="Kasson M."/>
        </authorList>
    </citation>
    <scope>NUCLEOTIDE SEQUENCE [LARGE SCALE GENOMIC DNA]</scope>
    <source>
        <strain evidence="3 4">NRRL62579</strain>
    </source>
</reference>
<dbReference type="Pfam" id="PF13967">
    <property type="entry name" value="RSN1_TM"/>
    <property type="match status" value="1"/>
</dbReference>
<dbReference type="InterPro" id="IPR032880">
    <property type="entry name" value="CSC1/OSCA1-like_N"/>
</dbReference>
<sequence length="202" mass="23274">MDAGNVVRLFSRQDGKDPGQELLELLKNPYNDQLQAASMYSALAISLPVTIFIAFCFSLLRPYHQAIYAPKMKHADEKHAPPPIGKAPWSWITTLWNTKEEQLVYLIGMDATIFLRFVRMCRNMFLTLCLTGVGILLPVHVSHWTKIGDDNGNTWVSKITPLHVWGKAIWAQVVIAWAFNIIIAIYLWVNYRKVLQLRRKYF</sequence>
<keyword evidence="1" id="KW-1133">Transmembrane helix</keyword>
<evidence type="ECO:0000313" key="4">
    <source>
        <dbReference type="Proteomes" id="UP000287144"/>
    </source>
</evidence>
<dbReference type="GO" id="GO:0005227">
    <property type="term" value="F:calcium-activated cation channel activity"/>
    <property type="evidence" value="ECO:0007669"/>
    <property type="project" value="InterPro"/>
</dbReference>
<feature type="transmembrane region" description="Helical" evidence="1">
    <location>
        <begin position="164"/>
        <end position="189"/>
    </location>
</feature>
<dbReference type="PANTHER" id="PTHR13018">
    <property type="entry name" value="PROBABLE MEMBRANE PROTEIN DUF221-RELATED"/>
    <property type="match status" value="1"/>
</dbReference>
<keyword evidence="1" id="KW-0472">Membrane</keyword>
<feature type="domain" description="CSC1/OSCA1-like N-terminal transmembrane" evidence="2">
    <location>
        <begin position="39"/>
        <end position="188"/>
    </location>
</feature>
<keyword evidence="1" id="KW-0812">Transmembrane</keyword>
<protein>
    <recommendedName>
        <fullName evidence="2">CSC1/OSCA1-like N-terminal transmembrane domain-containing protein</fullName>
    </recommendedName>
</protein>
<dbReference type="InterPro" id="IPR045122">
    <property type="entry name" value="Csc1-like"/>
</dbReference>
<dbReference type="EMBL" id="NKCK01000219">
    <property type="protein sequence ID" value="RSL91294.1"/>
    <property type="molecule type" value="Genomic_DNA"/>
</dbReference>
<accession>A0A428SNE6</accession>
<feature type="transmembrane region" description="Helical" evidence="1">
    <location>
        <begin position="124"/>
        <end position="144"/>
    </location>
</feature>
<evidence type="ECO:0000259" key="2">
    <source>
        <dbReference type="Pfam" id="PF13967"/>
    </source>
</evidence>
<keyword evidence="4" id="KW-1185">Reference proteome</keyword>
<gene>
    <name evidence="3" type="ORF">CEP52_014305</name>
</gene>
<dbReference type="Proteomes" id="UP000287144">
    <property type="component" value="Unassembled WGS sequence"/>
</dbReference>
<evidence type="ECO:0000256" key="1">
    <source>
        <dbReference type="SAM" id="Phobius"/>
    </source>
</evidence>
<name>A0A428SNE6_9HYPO</name>
<dbReference type="AlphaFoldDB" id="A0A428SNE6"/>
<feature type="transmembrane region" description="Helical" evidence="1">
    <location>
        <begin position="39"/>
        <end position="60"/>
    </location>
</feature>
<dbReference type="PANTHER" id="PTHR13018:SF149">
    <property type="entry name" value="DOMAIN PROTEIN, PUTATIVE (AFU_ORTHOLOGUE AFUA_3G11660)-RELATED"/>
    <property type="match status" value="1"/>
</dbReference>